<gene>
    <name evidence="2" type="ORF">E2C01_041323</name>
</gene>
<evidence type="ECO:0000313" key="3">
    <source>
        <dbReference type="Proteomes" id="UP000324222"/>
    </source>
</evidence>
<dbReference type="Proteomes" id="UP000324222">
    <property type="component" value="Unassembled WGS sequence"/>
</dbReference>
<dbReference type="AlphaFoldDB" id="A0A5B7FRF1"/>
<dbReference type="EMBL" id="VSRR010007810">
    <property type="protein sequence ID" value="MPC47573.1"/>
    <property type="molecule type" value="Genomic_DNA"/>
</dbReference>
<protein>
    <submittedName>
        <fullName evidence="2">Uncharacterized protein</fullName>
    </submittedName>
</protein>
<keyword evidence="3" id="KW-1185">Reference proteome</keyword>
<reference evidence="2 3" key="1">
    <citation type="submission" date="2019-05" db="EMBL/GenBank/DDBJ databases">
        <title>Another draft genome of Portunus trituberculatus and its Hox gene families provides insights of decapod evolution.</title>
        <authorList>
            <person name="Jeong J.-H."/>
            <person name="Song I."/>
            <person name="Kim S."/>
            <person name="Choi T."/>
            <person name="Kim D."/>
            <person name="Ryu S."/>
            <person name="Kim W."/>
        </authorList>
    </citation>
    <scope>NUCLEOTIDE SEQUENCE [LARGE SCALE GENOMIC DNA]</scope>
    <source>
        <tissue evidence="2">Muscle</tissue>
    </source>
</reference>
<evidence type="ECO:0000256" key="1">
    <source>
        <dbReference type="SAM" id="MobiDB-lite"/>
    </source>
</evidence>
<evidence type="ECO:0000313" key="2">
    <source>
        <dbReference type="EMBL" id="MPC47573.1"/>
    </source>
</evidence>
<accession>A0A5B7FRF1</accession>
<comment type="caution">
    <text evidence="2">The sequence shown here is derived from an EMBL/GenBank/DDBJ whole genome shotgun (WGS) entry which is preliminary data.</text>
</comment>
<feature type="compositionally biased region" description="Basic and acidic residues" evidence="1">
    <location>
        <begin position="1"/>
        <end position="10"/>
    </location>
</feature>
<organism evidence="2 3">
    <name type="scientific">Portunus trituberculatus</name>
    <name type="common">Swimming crab</name>
    <name type="synonym">Neptunus trituberculatus</name>
    <dbReference type="NCBI Taxonomy" id="210409"/>
    <lineage>
        <taxon>Eukaryota</taxon>
        <taxon>Metazoa</taxon>
        <taxon>Ecdysozoa</taxon>
        <taxon>Arthropoda</taxon>
        <taxon>Crustacea</taxon>
        <taxon>Multicrustacea</taxon>
        <taxon>Malacostraca</taxon>
        <taxon>Eumalacostraca</taxon>
        <taxon>Eucarida</taxon>
        <taxon>Decapoda</taxon>
        <taxon>Pleocyemata</taxon>
        <taxon>Brachyura</taxon>
        <taxon>Eubrachyura</taxon>
        <taxon>Portunoidea</taxon>
        <taxon>Portunidae</taxon>
        <taxon>Portuninae</taxon>
        <taxon>Portunus</taxon>
    </lineage>
</organism>
<sequence>MEKKEEEEGKKKKKRNRRRRRRRRKKTDKERKTTTNTTTTTTTTTTITTTPFAPPPPPPPPLTHLSVLVLLNTSHLSFPLYHLCSPTNSFFTQNRGSNLANPLDNVSRRAVTSSNPRMMVVLHIRMLEGSSEGDNINKSGHPKQ</sequence>
<feature type="compositionally biased region" description="Basic residues" evidence="1">
    <location>
        <begin position="11"/>
        <end position="26"/>
    </location>
</feature>
<feature type="region of interest" description="Disordered" evidence="1">
    <location>
        <begin position="1"/>
        <end position="60"/>
    </location>
</feature>
<proteinExistence type="predicted"/>
<feature type="compositionally biased region" description="Low complexity" evidence="1">
    <location>
        <begin position="34"/>
        <end position="50"/>
    </location>
</feature>
<name>A0A5B7FRF1_PORTR</name>